<dbReference type="Pfam" id="PF08386">
    <property type="entry name" value="Abhydrolase_4"/>
    <property type="match status" value="1"/>
</dbReference>
<protein>
    <recommendedName>
        <fullName evidence="6">Alpha/beta hydrolase</fullName>
    </recommendedName>
</protein>
<evidence type="ECO:0000259" key="3">
    <source>
        <dbReference type="Pfam" id="PF08386"/>
    </source>
</evidence>
<sequence length="293" mass="31286">MTPLVFLPGAGGSAAFWRPVADRLADLGPARLLGWPGFGDVPLDPGISSLDGLYRWLLDRLPAGASHVVAQSMGGVLAARLAIEHPERVARLVLVATSGGLEVAALGACDWRPEYRAALPDVPAWFVEDRTDLGDRLGAIRAPTLLLWSDADPVSPLAVGRVLAERIAGSRLVTVPGGSHVFANERPDEVAAEIRAHLAAGDPDREFRASDRVTAAGIRGSRPRVPGFGPGDRGADYRRDPDREFRASDRVTAARTTEGSRPRVPGDPDREFRASDRVTAARTTDGRETDAET</sequence>
<dbReference type="RefSeq" id="WP_248359455.1">
    <property type="nucleotide sequence ID" value="NZ_AP025591.1"/>
</dbReference>
<dbReference type="PANTHER" id="PTHR43798">
    <property type="entry name" value="MONOACYLGLYCEROL LIPASE"/>
    <property type="match status" value="1"/>
</dbReference>
<dbReference type="InterPro" id="IPR050266">
    <property type="entry name" value="AB_hydrolase_sf"/>
</dbReference>
<dbReference type="InterPro" id="IPR000073">
    <property type="entry name" value="AB_hydrolase_1"/>
</dbReference>
<evidence type="ECO:0000259" key="2">
    <source>
        <dbReference type="Pfam" id="PF00561"/>
    </source>
</evidence>
<gene>
    <name evidence="4" type="ORF">AMOR_11390</name>
</gene>
<evidence type="ECO:0008006" key="6">
    <source>
        <dbReference type="Google" id="ProtNLM"/>
    </source>
</evidence>
<feature type="domain" description="Peptidase S33 tripeptidyl aminopeptidase-like C-terminal" evidence="3">
    <location>
        <begin position="135"/>
        <end position="205"/>
    </location>
</feature>
<evidence type="ECO:0000256" key="1">
    <source>
        <dbReference type="SAM" id="MobiDB-lite"/>
    </source>
</evidence>
<evidence type="ECO:0000313" key="5">
    <source>
        <dbReference type="Proteomes" id="UP001162891"/>
    </source>
</evidence>
<feature type="region of interest" description="Disordered" evidence="1">
    <location>
        <begin position="219"/>
        <end position="293"/>
    </location>
</feature>
<dbReference type="Proteomes" id="UP001162891">
    <property type="component" value="Chromosome"/>
</dbReference>
<dbReference type="Gene3D" id="3.40.50.1820">
    <property type="entry name" value="alpha/beta hydrolase"/>
    <property type="match status" value="2"/>
</dbReference>
<dbReference type="SUPFAM" id="SSF53474">
    <property type="entry name" value="alpha/beta-Hydrolases"/>
    <property type="match status" value="1"/>
</dbReference>
<dbReference type="InterPro" id="IPR013595">
    <property type="entry name" value="Pept_S33_TAP-like_C"/>
</dbReference>
<organism evidence="4 5">
    <name type="scientific">Anaeromyxobacter oryzae</name>
    <dbReference type="NCBI Taxonomy" id="2918170"/>
    <lineage>
        <taxon>Bacteria</taxon>
        <taxon>Pseudomonadati</taxon>
        <taxon>Myxococcota</taxon>
        <taxon>Myxococcia</taxon>
        <taxon>Myxococcales</taxon>
        <taxon>Cystobacterineae</taxon>
        <taxon>Anaeromyxobacteraceae</taxon>
        <taxon>Anaeromyxobacter</taxon>
    </lineage>
</organism>
<keyword evidence="5" id="KW-1185">Reference proteome</keyword>
<feature type="compositionally biased region" description="Basic and acidic residues" evidence="1">
    <location>
        <begin position="284"/>
        <end position="293"/>
    </location>
</feature>
<dbReference type="Pfam" id="PF00561">
    <property type="entry name" value="Abhydrolase_1"/>
    <property type="match status" value="1"/>
</dbReference>
<name>A0ABN6MRW0_9BACT</name>
<evidence type="ECO:0000313" key="4">
    <source>
        <dbReference type="EMBL" id="BDG02143.1"/>
    </source>
</evidence>
<dbReference type="InterPro" id="IPR029058">
    <property type="entry name" value="AB_hydrolase_fold"/>
</dbReference>
<dbReference type="PRINTS" id="PR00111">
    <property type="entry name" value="ABHYDROLASE"/>
</dbReference>
<reference evidence="5" key="1">
    <citation type="journal article" date="2022" name="Int. J. Syst. Evol. Microbiol.">
        <title>Anaeromyxobacter oryzae sp. nov., Anaeromyxobacter diazotrophicus sp. nov. and Anaeromyxobacter paludicola sp. nov., isolated from paddy soils.</title>
        <authorList>
            <person name="Itoh H."/>
            <person name="Xu Z."/>
            <person name="Mise K."/>
            <person name="Masuda Y."/>
            <person name="Ushijima N."/>
            <person name="Hayakawa C."/>
            <person name="Shiratori Y."/>
            <person name="Senoo K."/>
        </authorList>
    </citation>
    <scope>NUCLEOTIDE SEQUENCE [LARGE SCALE GENOMIC DNA]</scope>
    <source>
        <strain evidence="5">Red232</strain>
    </source>
</reference>
<proteinExistence type="predicted"/>
<feature type="compositionally biased region" description="Basic and acidic residues" evidence="1">
    <location>
        <begin position="233"/>
        <end position="249"/>
    </location>
</feature>
<dbReference type="EMBL" id="AP025591">
    <property type="protein sequence ID" value="BDG02143.1"/>
    <property type="molecule type" value="Genomic_DNA"/>
</dbReference>
<feature type="compositionally biased region" description="Basic and acidic residues" evidence="1">
    <location>
        <begin position="258"/>
        <end position="276"/>
    </location>
</feature>
<accession>A0ABN6MRW0</accession>
<feature type="domain" description="AB hydrolase-1" evidence="2">
    <location>
        <begin position="3"/>
        <end position="126"/>
    </location>
</feature>